<evidence type="ECO:0000256" key="1">
    <source>
        <dbReference type="SAM" id="MobiDB-lite"/>
    </source>
</evidence>
<sequence>MQQQAGWVPQTQTQQPSLWSQLAAQFTGASTSSSASPRRRRGSRRIIGLQPIPADNNSILHTLLLPTNNNNKHNSNTLLHPKPLLPRRRQSSHISEFARDFYATTNVPSGAFSDVSRMRGTGTVPGDAGASARYPSPPPPRHPTQSQQGGPGEGGGGGGNGGAEGGIITPDDRRPTTNPTAGHPLLLNGNMLVHPKHHECHKCNNTGSKNADSLRPCYRCSDRYARPYAGAVTYAPSSRGSSMTTTTASANHSFATTFHKPLSHLNG</sequence>
<accession>A0AAW0BEN0</accession>
<reference evidence="2 3" key="1">
    <citation type="journal article" date="2024" name="J Genomics">
        <title>Draft genome sequencing and assembly of Favolaschia claudopus CIRM-BRFM 2984 isolated from oak limbs.</title>
        <authorList>
            <person name="Navarro D."/>
            <person name="Drula E."/>
            <person name="Chaduli D."/>
            <person name="Cazenave R."/>
            <person name="Ahrendt S."/>
            <person name="Wang J."/>
            <person name="Lipzen A."/>
            <person name="Daum C."/>
            <person name="Barry K."/>
            <person name="Grigoriev I.V."/>
            <person name="Favel A."/>
            <person name="Rosso M.N."/>
            <person name="Martin F."/>
        </authorList>
    </citation>
    <scope>NUCLEOTIDE SEQUENCE [LARGE SCALE GENOMIC DNA]</scope>
    <source>
        <strain evidence="2 3">CIRM-BRFM 2984</strain>
    </source>
</reference>
<dbReference type="PANTHER" id="PTHR28031">
    <property type="entry name" value="PROLINE-RICH PROTEIN HUA1"/>
    <property type="match status" value="1"/>
</dbReference>
<dbReference type="Proteomes" id="UP001362999">
    <property type="component" value="Unassembled WGS sequence"/>
</dbReference>
<keyword evidence="3" id="KW-1185">Reference proteome</keyword>
<dbReference type="EMBL" id="JAWWNJ010000034">
    <property type="protein sequence ID" value="KAK7024700.1"/>
    <property type="molecule type" value="Genomic_DNA"/>
</dbReference>
<gene>
    <name evidence="2" type="ORF">R3P38DRAFT_1049959</name>
</gene>
<comment type="caution">
    <text evidence="2">The sequence shown here is derived from an EMBL/GenBank/DDBJ whole genome shotgun (WGS) entry which is preliminary data.</text>
</comment>
<feature type="region of interest" description="Disordered" evidence="1">
    <location>
        <begin position="107"/>
        <end position="184"/>
    </location>
</feature>
<dbReference type="PANTHER" id="PTHR28031:SF1">
    <property type="entry name" value="PROLINE-RICH PROTEIN HUA1"/>
    <property type="match status" value="1"/>
</dbReference>
<dbReference type="AlphaFoldDB" id="A0AAW0BEN0"/>
<evidence type="ECO:0000313" key="3">
    <source>
        <dbReference type="Proteomes" id="UP001362999"/>
    </source>
</evidence>
<dbReference type="GO" id="GO:0005737">
    <property type="term" value="C:cytoplasm"/>
    <property type="evidence" value="ECO:0007669"/>
    <property type="project" value="TreeGrafter"/>
</dbReference>
<feature type="compositionally biased region" description="Low complexity" evidence="1">
    <location>
        <begin position="68"/>
        <end position="82"/>
    </location>
</feature>
<feature type="compositionally biased region" description="Low complexity" evidence="1">
    <location>
        <begin position="27"/>
        <end position="36"/>
    </location>
</feature>
<proteinExistence type="predicted"/>
<evidence type="ECO:0000313" key="2">
    <source>
        <dbReference type="EMBL" id="KAK7024700.1"/>
    </source>
</evidence>
<feature type="region of interest" description="Disordered" evidence="1">
    <location>
        <begin position="68"/>
        <end position="91"/>
    </location>
</feature>
<feature type="compositionally biased region" description="Gly residues" evidence="1">
    <location>
        <begin position="149"/>
        <end position="165"/>
    </location>
</feature>
<feature type="region of interest" description="Disordered" evidence="1">
    <location>
        <begin position="26"/>
        <end position="45"/>
    </location>
</feature>
<name>A0AAW0BEN0_9AGAR</name>
<dbReference type="InterPro" id="IPR038910">
    <property type="entry name" value="Hua1-like"/>
</dbReference>
<protein>
    <submittedName>
        <fullName evidence="2">Uncharacterized protein</fullName>
    </submittedName>
</protein>
<organism evidence="2 3">
    <name type="scientific">Favolaschia claudopus</name>
    <dbReference type="NCBI Taxonomy" id="2862362"/>
    <lineage>
        <taxon>Eukaryota</taxon>
        <taxon>Fungi</taxon>
        <taxon>Dikarya</taxon>
        <taxon>Basidiomycota</taxon>
        <taxon>Agaricomycotina</taxon>
        <taxon>Agaricomycetes</taxon>
        <taxon>Agaricomycetidae</taxon>
        <taxon>Agaricales</taxon>
        <taxon>Marasmiineae</taxon>
        <taxon>Mycenaceae</taxon>
        <taxon>Favolaschia</taxon>
    </lineage>
</organism>